<dbReference type="Gene3D" id="2.160.20.10">
    <property type="entry name" value="Single-stranded right-handed beta-helix, Pectin lyase-like"/>
    <property type="match status" value="2"/>
</dbReference>
<dbReference type="SMART" id="SM00710">
    <property type="entry name" value="PbH1"/>
    <property type="match status" value="11"/>
</dbReference>
<keyword evidence="2" id="KW-1185">Reference proteome</keyword>
<reference evidence="1 2" key="1">
    <citation type="submission" date="2018-11" db="EMBL/GenBank/DDBJ databases">
        <authorList>
            <consortium name="Pathogen Informatics"/>
        </authorList>
    </citation>
    <scope>NUCLEOTIDE SEQUENCE [LARGE SCALE GENOMIC DNA]</scope>
</reference>
<dbReference type="AlphaFoldDB" id="A0A3P7VWS7"/>
<sequence>MIDFRELIYKICENDSVWYLLHYSNSGGNFTLHSPIYATVFAVVAHKPISIVDVDTQPCGHTDLQRAYMTKTYNKCMSLNGRKLHKQRKHRNQRFLVLEKRRRMRRSINFEKVLEFTPKNSPYRISKNVTVHAEQILKIHAGTDITFSQNTGIIAHGVLQIAGTKYDPVILHEMNGTWNGLCITFANADVAEQSRLTYLSVSGSKFGIRIESSLLPQIENIISNNNDNGLTILAYNDNNNFSDKIINHTLKKVTAINNRENGVSVKITKQESGHFVLEEIVSESNQINGLLLEGTLHVTVISSQFFSNNENGISTYLANGSTLEVYDSFFGSNGQHGLQIQNGQQVQVKCFSTTFKAHNSGEAILVKNISGANFLLGDCRWRSNNGGIVFRDVTDSNLHLLNGNWMWNRGASIIADKIKGKTNILIENNKFRQNVFHSNTTLNSVIELGMNENDKDARIQINDNRFLRNAMEIILLIGRTEPRNTPTNAEIIIAKNSFLENLALNAVYLAANYVNISYNTFHNSKARCELHSGLKLSIGTSINAINNYWGTANQGEVMSRICDNKRDKSLIPVIATPFLSVEFEKLPMIGIERSGNPSSLKAYATFCKINFPPALSIVILSHTSDIYDNQKQIFKTITSTAKKSFETQFFNWSEKFRFATSLIIGKDEVAVFHKGSALHFKPNHGIIVFGVLHLLGQQDHPILLKSSGHAPWLGIILNQGGIIHASYCILENVKVGLNVSSSNISIQNMRIIRPIFTGILITTTYNGTFDMGESVILQSRANGIRILKRQINDTLAIRNVQIIDCAEAGIDFVDPAGKIILQNIVLENSGSFGIIIVQREQNGLDSIVLNNLTVQKQERGSGGILLNMKSYYSLCLNTSNFASIMLPSVIIVSKCPLSGKKQRVPTIFIEKNHFSKNDNLAMRITLEGCENTKIPRNTFIRNNGNGRKGTLTIYVSPMKNIQPGPAVNISQNIFVENKGEWSLLASATNMNRFNGTIQNNRFSGNQNSGDSLIVTTSHFHVSGNEFENMVSKHANKEVSYSVDTGNLTTFMSYLSLRTQKYVSVSER</sequence>
<accession>A0A3P7VWS7</accession>
<evidence type="ECO:0000313" key="2">
    <source>
        <dbReference type="Proteomes" id="UP000280834"/>
    </source>
</evidence>
<organism evidence="1 2">
    <name type="scientific">Brugia timori</name>
    <dbReference type="NCBI Taxonomy" id="42155"/>
    <lineage>
        <taxon>Eukaryota</taxon>
        <taxon>Metazoa</taxon>
        <taxon>Ecdysozoa</taxon>
        <taxon>Nematoda</taxon>
        <taxon>Chromadorea</taxon>
        <taxon>Rhabditida</taxon>
        <taxon>Spirurina</taxon>
        <taxon>Spiruromorpha</taxon>
        <taxon>Filarioidea</taxon>
        <taxon>Onchocercidae</taxon>
        <taxon>Brugia</taxon>
    </lineage>
</organism>
<proteinExistence type="predicted"/>
<dbReference type="InterPro" id="IPR012334">
    <property type="entry name" value="Pectin_lyas_fold"/>
</dbReference>
<dbReference type="SUPFAM" id="SSF51126">
    <property type="entry name" value="Pectin lyase-like"/>
    <property type="match status" value="3"/>
</dbReference>
<dbReference type="InterPro" id="IPR011050">
    <property type="entry name" value="Pectin_lyase_fold/virulence"/>
</dbReference>
<dbReference type="Proteomes" id="UP000280834">
    <property type="component" value="Unassembled WGS sequence"/>
</dbReference>
<protein>
    <recommendedName>
        <fullName evidence="3">Right handed beta helix domain-containing protein</fullName>
    </recommendedName>
</protein>
<gene>
    <name evidence="1" type="ORF">BTMF_LOCUS10471</name>
</gene>
<dbReference type="InterPro" id="IPR006626">
    <property type="entry name" value="PbH1"/>
</dbReference>
<evidence type="ECO:0000313" key="1">
    <source>
        <dbReference type="EMBL" id="VDO35623.1"/>
    </source>
</evidence>
<name>A0A3P7VWS7_9BILA</name>
<evidence type="ECO:0008006" key="3">
    <source>
        <dbReference type="Google" id="ProtNLM"/>
    </source>
</evidence>
<dbReference type="EMBL" id="UZAG01017610">
    <property type="protein sequence ID" value="VDO35623.1"/>
    <property type="molecule type" value="Genomic_DNA"/>
</dbReference>